<protein>
    <submittedName>
        <fullName evidence="4">Helix-turn-helix domain-containing protein</fullName>
    </submittedName>
</protein>
<dbReference type="Pfam" id="PF05043">
    <property type="entry name" value="Mga"/>
    <property type="match status" value="1"/>
</dbReference>
<dbReference type="PANTHER" id="PTHR30185:SF13">
    <property type="entry name" value="LICABCH OPERON REGULATOR-RELATED"/>
    <property type="match status" value="1"/>
</dbReference>
<evidence type="ECO:0000313" key="4">
    <source>
        <dbReference type="EMBL" id="HJB08245.1"/>
    </source>
</evidence>
<reference evidence="4" key="1">
    <citation type="journal article" date="2021" name="PeerJ">
        <title>Extensive microbial diversity within the chicken gut microbiome revealed by metagenomics and culture.</title>
        <authorList>
            <person name="Gilroy R."/>
            <person name="Ravi A."/>
            <person name="Getino M."/>
            <person name="Pursley I."/>
            <person name="Horton D.L."/>
            <person name="Alikhan N.F."/>
            <person name="Baker D."/>
            <person name="Gharbi K."/>
            <person name="Hall N."/>
            <person name="Watson M."/>
            <person name="Adriaenssens E.M."/>
            <person name="Foster-Nyarko E."/>
            <person name="Jarju S."/>
            <person name="Secka A."/>
            <person name="Antonio M."/>
            <person name="Oren A."/>
            <person name="Chaudhuri R.R."/>
            <person name="La Ragione R."/>
            <person name="Hildebrand F."/>
            <person name="Pallen M.J."/>
        </authorList>
    </citation>
    <scope>NUCLEOTIDE SEQUENCE</scope>
    <source>
        <strain evidence="4">CHK188-4685</strain>
    </source>
</reference>
<dbReference type="Proteomes" id="UP000886804">
    <property type="component" value="Unassembled WGS sequence"/>
</dbReference>
<evidence type="ECO:0000256" key="1">
    <source>
        <dbReference type="ARBA" id="ARBA00023015"/>
    </source>
</evidence>
<dbReference type="AlphaFoldDB" id="A0A9D2L9D4"/>
<dbReference type="InterPro" id="IPR036388">
    <property type="entry name" value="WH-like_DNA-bd_sf"/>
</dbReference>
<keyword evidence="2" id="KW-0804">Transcription</keyword>
<dbReference type="Gene3D" id="1.10.10.10">
    <property type="entry name" value="Winged helix-like DNA-binding domain superfamily/Winged helix DNA-binding domain"/>
    <property type="match status" value="1"/>
</dbReference>
<name>A0A9D2L9D4_9FIRM</name>
<sequence length="667" mass="77916">MAEENMRILKLFYVMANIQGFIKANELACRLQTSERTVKSSIEQLKTFALKRGCQVISVRGKGYWIQVTDKTVFEAYRKRLDILFNNAEKGHKGKQSYAIARELMLATEADEEGYVRLEELAQELFMSASALKKEMGKVREFLSSFGLLLLSYPGKGVRLQGKEFNIRLCMLELYENHYKTRVFPFQNEAYEKTLEDLDDKDAIRKTTLNLIRDSSCEMIDIYINRIIDYFLLMRNRDPDLEFEACPNDGFGEELSRGPEYELAWKLADALEDFQGYRLNEAERNGIARLILLWSDRDWTMEHFRKRFPEICKKSEELYKEICADFLTKWSFPEKQLEIDFELGILPELVRILIQKHFGFSGCQMIGNSIQENDIKCSPLSMIFAGCVAAVVEKRCEIRLNDYNIQQLAVRFFGIIDSISYVYRPRRVLVCGRNGKASGRVIAAAINQRLGTWWQKEMTVVPLYEARKFPLERYDCLIGSYHEYAYSYNWPYIRVSQAVTVEEFQEIYRNAILPGYDLTEAAQTEKWDVLRFHRDFSGYGPDSFLQLLAFQWGKDYEAKTQLNDMLNLKLRSPYIQAAGQLLYVLVPSFFTGKRIFELYFFKKSLLWEGEQIRQAVFVAMDFEKAPRLLKFMEAALRLLPGGLEKYDEASENKNIVEFLTKIIRNNL</sequence>
<dbReference type="InterPro" id="IPR007737">
    <property type="entry name" value="Mga_HTH"/>
</dbReference>
<gene>
    <name evidence="4" type="ORF">H9716_10365</name>
</gene>
<evidence type="ECO:0000313" key="5">
    <source>
        <dbReference type="Proteomes" id="UP000886804"/>
    </source>
</evidence>
<dbReference type="PANTHER" id="PTHR30185">
    <property type="entry name" value="CRYPTIC BETA-GLUCOSIDE BGL OPERON ANTITERMINATOR"/>
    <property type="match status" value="1"/>
</dbReference>
<proteinExistence type="predicted"/>
<dbReference type="InterPro" id="IPR050661">
    <property type="entry name" value="BglG_antiterminators"/>
</dbReference>
<feature type="domain" description="Mga helix-turn-helix" evidence="3">
    <location>
        <begin position="112"/>
        <end position="175"/>
    </location>
</feature>
<reference evidence="4" key="2">
    <citation type="submission" date="2021-04" db="EMBL/GenBank/DDBJ databases">
        <authorList>
            <person name="Gilroy R."/>
        </authorList>
    </citation>
    <scope>NUCLEOTIDE SEQUENCE</scope>
    <source>
        <strain evidence="4">CHK188-4685</strain>
    </source>
</reference>
<evidence type="ECO:0000256" key="2">
    <source>
        <dbReference type="ARBA" id="ARBA00023163"/>
    </source>
</evidence>
<accession>A0A9D2L9D4</accession>
<organism evidence="4 5">
    <name type="scientific">Candidatus Enterocloster faecavium</name>
    <dbReference type="NCBI Taxonomy" id="2838560"/>
    <lineage>
        <taxon>Bacteria</taxon>
        <taxon>Bacillati</taxon>
        <taxon>Bacillota</taxon>
        <taxon>Clostridia</taxon>
        <taxon>Lachnospirales</taxon>
        <taxon>Lachnospiraceae</taxon>
        <taxon>Enterocloster</taxon>
    </lineage>
</organism>
<dbReference type="EMBL" id="DWYS01000123">
    <property type="protein sequence ID" value="HJB08245.1"/>
    <property type="molecule type" value="Genomic_DNA"/>
</dbReference>
<keyword evidence="1" id="KW-0805">Transcription regulation</keyword>
<evidence type="ECO:0000259" key="3">
    <source>
        <dbReference type="Pfam" id="PF05043"/>
    </source>
</evidence>
<comment type="caution">
    <text evidence="4">The sequence shown here is derived from an EMBL/GenBank/DDBJ whole genome shotgun (WGS) entry which is preliminary data.</text>
</comment>